<dbReference type="Proteomes" id="UP000319801">
    <property type="component" value="Unassembled WGS sequence"/>
</dbReference>
<dbReference type="PANTHER" id="PTHR21292:SF12">
    <property type="entry name" value="EXOCYST COMPLEX COMPONENT 3-LIKE PROTEIN"/>
    <property type="match status" value="1"/>
</dbReference>
<evidence type="ECO:0000313" key="3">
    <source>
        <dbReference type="Proteomes" id="UP000319801"/>
    </source>
</evidence>
<name>A0A556TN87_BAGYA</name>
<organism evidence="2 3">
    <name type="scientific">Bagarius yarrelli</name>
    <name type="common">Goonch</name>
    <name type="synonym">Bagrus yarrelli</name>
    <dbReference type="NCBI Taxonomy" id="175774"/>
    <lineage>
        <taxon>Eukaryota</taxon>
        <taxon>Metazoa</taxon>
        <taxon>Chordata</taxon>
        <taxon>Craniata</taxon>
        <taxon>Vertebrata</taxon>
        <taxon>Euteleostomi</taxon>
        <taxon>Actinopterygii</taxon>
        <taxon>Neopterygii</taxon>
        <taxon>Teleostei</taxon>
        <taxon>Ostariophysi</taxon>
        <taxon>Siluriformes</taxon>
        <taxon>Sisoridae</taxon>
        <taxon>Sisorinae</taxon>
        <taxon>Bagarius</taxon>
    </lineage>
</organism>
<dbReference type="InterPro" id="IPR010326">
    <property type="entry name" value="EXOC3/Sec6"/>
</dbReference>
<evidence type="ECO:0000313" key="2">
    <source>
        <dbReference type="EMBL" id="TSK22818.1"/>
    </source>
</evidence>
<feature type="region of interest" description="Disordered" evidence="1">
    <location>
        <begin position="1"/>
        <end position="21"/>
    </location>
</feature>
<accession>A0A556TN87</accession>
<gene>
    <name evidence="2" type="ORF">Baya_2176</name>
</gene>
<dbReference type="GO" id="GO:0000145">
    <property type="term" value="C:exocyst"/>
    <property type="evidence" value="ECO:0007669"/>
    <property type="project" value="InterPro"/>
</dbReference>
<dbReference type="GO" id="GO:0000149">
    <property type="term" value="F:SNARE binding"/>
    <property type="evidence" value="ECO:0007669"/>
    <property type="project" value="TreeGrafter"/>
</dbReference>
<keyword evidence="3" id="KW-1185">Reference proteome</keyword>
<dbReference type="PANTHER" id="PTHR21292">
    <property type="entry name" value="EXOCYST COMPLEX COMPONENT SEC6-RELATED"/>
    <property type="match status" value="1"/>
</dbReference>
<reference evidence="2 3" key="1">
    <citation type="journal article" date="2019" name="Genome Biol. Evol.">
        <title>Whole-Genome Sequencing of the Giant Devil Catfish, Bagarius yarrelli.</title>
        <authorList>
            <person name="Jiang W."/>
            <person name="Lv Y."/>
            <person name="Cheng L."/>
            <person name="Yang K."/>
            <person name="Chao B."/>
            <person name="Wang X."/>
            <person name="Li Y."/>
            <person name="Pan X."/>
            <person name="You X."/>
            <person name="Zhang Y."/>
            <person name="Yang J."/>
            <person name="Li J."/>
            <person name="Zhang X."/>
            <person name="Liu S."/>
            <person name="Sun C."/>
            <person name="Yang J."/>
            <person name="Shi Q."/>
        </authorList>
    </citation>
    <scope>NUCLEOTIDE SEQUENCE [LARGE SCALE GENOMIC DNA]</scope>
    <source>
        <strain evidence="2">JWS20170419001</strain>
        <tissue evidence="2">Muscle</tissue>
    </source>
</reference>
<dbReference type="EMBL" id="VCAZ01000006">
    <property type="protein sequence ID" value="TSK22818.1"/>
    <property type="molecule type" value="Genomic_DNA"/>
</dbReference>
<dbReference type="OrthoDB" id="8806573at2759"/>
<dbReference type="AlphaFoldDB" id="A0A556TN87"/>
<protein>
    <submittedName>
        <fullName evidence="2">Uncharacterized protein</fullName>
    </submittedName>
</protein>
<dbReference type="GO" id="GO:0051601">
    <property type="term" value="P:exocyst localization"/>
    <property type="evidence" value="ECO:0007669"/>
    <property type="project" value="TreeGrafter"/>
</dbReference>
<comment type="caution">
    <text evidence="2">The sequence shown here is derived from an EMBL/GenBank/DDBJ whole genome shotgun (WGS) entry which is preliminary data.</text>
</comment>
<evidence type="ECO:0000256" key="1">
    <source>
        <dbReference type="SAM" id="MobiDB-lite"/>
    </source>
</evidence>
<sequence>MKGDPLQDNTHSTKAPKSLWKHSPGSLALEMAFSPLKNPGQQNSYLINTTDELNEERKTNLPVLNETLTEAKFIQELIDAAEQVKQGENQNGIRPNGYRDTTGYFQSRMEVYLMTVKRFVDANFPALPPNSQPLTEEYLNDAIPGICNKVIGLVQYLRDPVLEEYLLDSFNRQLFGTLHLLVDRNSTVKYSFFLLQWMKKTYFRQDHKASLITQTDVHSVTDPFLLADWLEYLKQKHLKLLQNRISTTLDNILQHKDSTGGFNDRNEETFIQVQLDVIQCLNASIKASETISHTLKNAVQRLCCDEFHCFIKRFYAMSIIDKNNDTDSSTLLMLENMETQSLSSTQQCFGNLARDNLKKYFNKENAQLQNMIVTILKMLAALPQVEQGEESKQLIVKTAYYSVTSAYLQCLTRRKYKKLEKRWGDVEKRILLDAEQLNFNSANQNGSDDVQKMLLLKVGEMLQCHSVDTLKLLCSELYILFPKER</sequence>
<proteinExistence type="predicted"/>
<dbReference type="GO" id="GO:0006887">
    <property type="term" value="P:exocytosis"/>
    <property type="evidence" value="ECO:0007669"/>
    <property type="project" value="InterPro"/>
</dbReference>